<dbReference type="GO" id="GO:0005507">
    <property type="term" value="F:copper ion binding"/>
    <property type="evidence" value="ECO:0007669"/>
    <property type="project" value="InterPro"/>
</dbReference>
<dbReference type="EMBL" id="NVUU01000016">
    <property type="protein sequence ID" value="PCI95520.1"/>
    <property type="molecule type" value="Genomic_DNA"/>
</dbReference>
<feature type="domain" description="Plastocyanin-like" evidence="2">
    <location>
        <begin position="78"/>
        <end position="186"/>
    </location>
</feature>
<evidence type="ECO:0000259" key="2">
    <source>
        <dbReference type="Pfam" id="PF07732"/>
    </source>
</evidence>
<dbReference type="CDD" id="cd04202">
    <property type="entry name" value="CuRO_D2_2dMcoN_like"/>
    <property type="match status" value="1"/>
</dbReference>
<organism evidence="3 4">
    <name type="scientific">Aerophobetes bacterium</name>
    <dbReference type="NCBI Taxonomy" id="2030807"/>
    <lineage>
        <taxon>Bacteria</taxon>
        <taxon>Candidatus Aerophobota</taxon>
    </lineage>
</organism>
<proteinExistence type="predicted"/>
<gene>
    <name evidence="3" type="ORF">COB11_01930</name>
</gene>
<accession>A0A2A4YLN5</accession>
<dbReference type="InterPro" id="IPR011706">
    <property type="entry name" value="Cu-oxidase_C"/>
</dbReference>
<dbReference type="GO" id="GO:0016491">
    <property type="term" value="F:oxidoreductase activity"/>
    <property type="evidence" value="ECO:0007669"/>
    <property type="project" value="UniProtKB-KW"/>
</dbReference>
<dbReference type="AlphaFoldDB" id="A0A2A4YLN5"/>
<dbReference type="PANTHER" id="PTHR11709">
    <property type="entry name" value="MULTI-COPPER OXIDASE"/>
    <property type="match status" value="1"/>
</dbReference>
<dbReference type="CDD" id="cd13860">
    <property type="entry name" value="CuRO_1_2dMco_1"/>
    <property type="match status" value="1"/>
</dbReference>
<evidence type="ECO:0000259" key="1">
    <source>
        <dbReference type="Pfam" id="PF07731"/>
    </source>
</evidence>
<evidence type="ECO:0000313" key="3">
    <source>
        <dbReference type="EMBL" id="PCI95520.1"/>
    </source>
</evidence>
<reference evidence="4" key="1">
    <citation type="submission" date="2017-08" db="EMBL/GenBank/DDBJ databases">
        <title>A dynamic microbial community with high functional redundancy inhabits the cold, oxic subseafloor aquifer.</title>
        <authorList>
            <person name="Tully B.J."/>
            <person name="Wheat C.G."/>
            <person name="Glazer B.T."/>
            <person name="Huber J.A."/>
        </authorList>
    </citation>
    <scope>NUCLEOTIDE SEQUENCE [LARGE SCALE GENOMIC DNA]</scope>
</reference>
<dbReference type="Gene3D" id="2.60.40.420">
    <property type="entry name" value="Cupredoxins - blue copper proteins"/>
    <property type="match status" value="1"/>
</dbReference>
<dbReference type="Proteomes" id="UP000217838">
    <property type="component" value="Unassembled WGS sequence"/>
</dbReference>
<dbReference type="Pfam" id="PF07732">
    <property type="entry name" value="Cu-oxidase_3"/>
    <property type="match status" value="1"/>
</dbReference>
<dbReference type="InterPro" id="IPR008972">
    <property type="entry name" value="Cupredoxin"/>
</dbReference>
<protein>
    <submittedName>
        <fullName evidence="3">Copper oxidase</fullName>
    </submittedName>
</protein>
<dbReference type="InterPro" id="IPR045087">
    <property type="entry name" value="Cu-oxidase_fam"/>
</dbReference>
<evidence type="ECO:0000313" key="4">
    <source>
        <dbReference type="Proteomes" id="UP000217838"/>
    </source>
</evidence>
<dbReference type="InterPro" id="IPR011707">
    <property type="entry name" value="Cu-oxidase-like_N"/>
</dbReference>
<dbReference type="SUPFAM" id="SSF49503">
    <property type="entry name" value="Cupredoxins"/>
    <property type="match status" value="2"/>
</dbReference>
<sequence length="435" mass="48319">MSKFFSFCIFVLISSTSYSKEGIPPRPWAQAEKENLPPGIPHKDYTPAVVPNGSTADYKICDGVKVFHLTAEPIEWEVAPDFKVHTWGFNGSVPGPIIELSEGDRVRIYVTNKLPSPTTIHWHGVLLPCGMDGVAGLTQPAIPPGETFLYEFIFPDSGTFMYHPHFDNMTQEGMGLTGMILVHKREPDVSKRPDRDFVIMLHEWNIDVGTSRPNTLLQDFNVLTMNGKVMPATEPLIAELGDTVWVRYGNLSAMDHHPIHLHGYSFKIIGSDGGWAKDKSVLLPETTVLVPVGSAKVIEFLANNPGDWIFHCHMTHHTMNQMGHKFPNMLGMQIGDFDEKVRTLIPGYMTMGTKGMRDMTKTGMPIPKNSIPMLGYDGPFGQTVLGGMANILRVRKETDHYKDPGPYSFPRGSIAAPATKGDLLRDGIIADHKIR</sequence>
<comment type="caution">
    <text evidence="3">The sequence shown here is derived from an EMBL/GenBank/DDBJ whole genome shotgun (WGS) entry which is preliminary data.</text>
</comment>
<dbReference type="Pfam" id="PF07731">
    <property type="entry name" value="Cu-oxidase_2"/>
    <property type="match status" value="1"/>
</dbReference>
<name>A0A2A4YLN5_UNCAE</name>
<feature type="domain" description="Plastocyanin-like" evidence="1">
    <location>
        <begin position="221"/>
        <end position="327"/>
    </location>
</feature>